<sequence>MPRTMWVLLPVLLSTLLCVQPAHSLHCYNCTGAMKSSQCNSIACSVSDTRCGSFEIADKNGPGNKIIYFKGCTNTSCGEFFMELWGKANKEIPTSLLQVDYSCCSKDLCNGADGVRGSPLALIGTLLLSFGPAFWAML</sequence>
<dbReference type="GeneID" id="110214202"/>
<keyword evidence="4 9" id="KW-0732">Signal</keyword>
<dbReference type="GO" id="GO:0005886">
    <property type="term" value="C:plasma membrane"/>
    <property type="evidence" value="ECO:0007669"/>
    <property type="project" value="UniProtKB-SubCell"/>
</dbReference>
<dbReference type="PANTHER" id="PTHR32217:SF2">
    <property type="entry name" value="LYMPHOCYTE ANTIGEN 6L"/>
    <property type="match status" value="1"/>
</dbReference>
<evidence type="ECO:0000256" key="1">
    <source>
        <dbReference type="ARBA" id="ARBA00004609"/>
    </source>
</evidence>
<organism evidence="11 13">
    <name type="scientific">Phascolarctos cinereus</name>
    <name type="common">Koala</name>
    <dbReference type="NCBI Taxonomy" id="38626"/>
    <lineage>
        <taxon>Eukaryota</taxon>
        <taxon>Metazoa</taxon>
        <taxon>Chordata</taxon>
        <taxon>Craniata</taxon>
        <taxon>Vertebrata</taxon>
        <taxon>Euteleostomi</taxon>
        <taxon>Mammalia</taxon>
        <taxon>Metatheria</taxon>
        <taxon>Diprotodontia</taxon>
        <taxon>Phascolarctidae</taxon>
        <taxon>Phascolarctos</taxon>
    </lineage>
</organism>
<evidence type="ECO:0000256" key="5">
    <source>
        <dbReference type="ARBA" id="ARBA00023136"/>
    </source>
</evidence>
<evidence type="ECO:0000259" key="10">
    <source>
        <dbReference type="Pfam" id="PF00021"/>
    </source>
</evidence>
<keyword evidence="5" id="KW-0472">Membrane</keyword>
<keyword evidence="2" id="KW-1003">Cell membrane</keyword>
<evidence type="ECO:0000256" key="3">
    <source>
        <dbReference type="ARBA" id="ARBA00022622"/>
    </source>
</evidence>
<evidence type="ECO:0000313" key="11">
    <source>
        <dbReference type="Proteomes" id="UP000515140"/>
    </source>
</evidence>
<dbReference type="RefSeq" id="XP_020850647.1">
    <property type="nucleotide sequence ID" value="XM_020994988.1"/>
</dbReference>
<dbReference type="PANTHER" id="PTHR32217">
    <property type="entry name" value="LYMPHOCYTE ANTIGEN 6H"/>
    <property type="match status" value="1"/>
</dbReference>
<gene>
    <name evidence="12 13" type="primary">LOC110214202</name>
</gene>
<dbReference type="Pfam" id="PF00021">
    <property type="entry name" value="UPAR_LY6"/>
    <property type="match status" value="1"/>
</dbReference>
<dbReference type="GO" id="GO:0098552">
    <property type="term" value="C:side of membrane"/>
    <property type="evidence" value="ECO:0007669"/>
    <property type="project" value="UniProtKB-KW"/>
</dbReference>
<dbReference type="RefSeq" id="XP_020850648.1">
    <property type="nucleotide sequence ID" value="XM_020994989.1"/>
</dbReference>
<dbReference type="InterPro" id="IPR045860">
    <property type="entry name" value="Snake_toxin-like_sf"/>
</dbReference>
<keyword evidence="3" id="KW-0336">GPI-anchor</keyword>
<proteinExistence type="predicted"/>
<evidence type="ECO:0000313" key="12">
    <source>
        <dbReference type="RefSeq" id="XP_020850647.1"/>
    </source>
</evidence>
<evidence type="ECO:0000256" key="6">
    <source>
        <dbReference type="ARBA" id="ARBA00023157"/>
    </source>
</evidence>
<feature type="domain" description="UPAR/Ly6" evidence="10">
    <location>
        <begin position="23"/>
        <end position="111"/>
    </location>
</feature>
<keyword evidence="6" id="KW-1015">Disulfide bond</keyword>
<protein>
    <submittedName>
        <fullName evidence="12 13">Lymphocyte antigen 6H-like</fullName>
    </submittedName>
</protein>
<keyword evidence="7" id="KW-0325">Glycoprotein</keyword>
<name>A0A6P5KXK3_PHACI</name>
<dbReference type="KEGG" id="pcw:110214202"/>
<evidence type="ECO:0000256" key="9">
    <source>
        <dbReference type="SAM" id="SignalP"/>
    </source>
</evidence>
<reference evidence="12 13" key="1">
    <citation type="submission" date="2025-04" db="UniProtKB">
        <authorList>
            <consortium name="RefSeq"/>
        </authorList>
    </citation>
    <scope>IDENTIFICATION</scope>
    <source>
        <tissue evidence="12 13">Spleen</tissue>
    </source>
</reference>
<dbReference type="InterPro" id="IPR016054">
    <property type="entry name" value="LY6_UPA_recep-like"/>
</dbReference>
<evidence type="ECO:0000256" key="7">
    <source>
        <dbReference type="ARBA" id="ARBA00023180"/>
    </source>
</evidence>
<feature type="signal peptide" evidence="9">
    <location>
        <begin position="1"/>
        <end position="24"/>
    </location>
</feature>
<dbReference type="SUPFAM" id="SSF57302">
    <property type="entry name" value="Snake toxin-like"/>
    <property type="match status" value="1"/>
</dbReference>
<dbReference type="InterPro" id="IPR051445">
    <property type="entry name" value="LY6H/LY6L_nAChR_modulators"/>
</dbReference>
<feature type="chain" id="PRO_5044648372" evidence="9">
    <location>
        <begin position="25"/>
        <end position="138"/>
    </location>
</feature>
<accession>A0A6P5KXK3</accession>
<dbReference type="Gene3D" id="2.10.60.10">
    <property type="entry name" value="CD59"/>
    <property type="match status" value="1"/>
</dbReference>
<evidence type="ECO:0000256" key="2">
    <source>
        <dbReference type="ARBA" id="ARBA00022475"/>
    </source>
</evidence>
<keyword evidence="11" id="KW-1185">Reference proteome</keyword>
<evidence type="ECO:0000256" key="4">
    <source>
        <dbReference type="ARBA" id="ARBA00022729"/>
    </source>
</evidence>
<evidence type="ECO:0000313" key="13">
    <source>
        <dbReference type="RefSeq" id="XP_020850648.1"/>
    </source>
</evidence>
<dbReference type="AlphaFoldDB" id="A0A6P5KXK3"/>
<evidence type="ECO:0000256" key="8">
    <source>
        <dbReference type="ARBA" id="ARBA00023288"/>
    </source>
</evidence>
<dbReference type="Proteomes" id="UP000515140">
    <property type="component" value="Unplaced"/>
</dbReference>
<comment type="subcellular location">
    <subcellularLocation>
        <location evidence="1">Cell membrane</location>
        <topology evidence="1">Lipid-anchor</topology>
        <topology evidence="1">GPI-anchor</topology>
    </subcellularLocation>
</comment>
<keyword evidence="8" id="KW-0449">Lipoprotein</keyword>